<feature type="signal peptide" evidence="1">
    <location>
        <begin position="1"/>
        <end position="22"/>
    </location>
</feature>
<keyword evidence="1" id="KW-0732">Signal</keyword>
<evidence type="ECO:0000313" key="3">
    <source>
        <dbReference type="Proteomes" id="UP000008281"/>
    </source>
</evidence>
<protein>
    <submittedName>
        <fullName evidence="2">Uncharacterized protein</fullName>
    </submittedName>
</protein>
<reference evidence="2" key="1">
    <citation type="submission" date="2007-07" db="EMBL/GenBank/DDBJ databases">
        <title>PCAP assembly of the Caenorhabditis remanei genome.</title>
        <authorList>
            <consortium name="The Caenorhabditis remanei Sequencing Consortium"/>
            <person name="Wilson R.K."/>
        </authorList>
    </citation>
    <scope>NUCLEOTIDE SEQUENCE [LARGE SCALE GENOMIC DNA]</scope>
    <source>
        <strain evidence="2">PB4641</strain>
    </source>
</reference>
<organism evidence="3">
    <name type="scientific">Caenorhabditis remanei</name>
    <name type="common">Caenorhabditis vulgaris</name>
    <dbReference type="NCBI Taxonomy" id="31234"/>
    <lineage>
        <taxon>Eukaryota</taxon>
        <taxon>Metazoa</taxon>
        <taxon>Ecdysozoa</taxon>
        <taxon>Nematoda</taxon>
        <taxon>Chromadorea</taxon>
        <taxon>Rhabditida</taxon>
        <taxon>Rhabditina</taxon>
        <taxon>Rhabditomorpha</taxon>
        <taxon>Rhabditoidea</taxon>
        <taxon>Rhabditidae</taxon>
        <taxon>Peloderinae</taxon>
        <taxon>Caenorhabditis</taxon>
    </lineage>
</organism>
<dbReference type="AlphaFoldDB" id="E3LQ31"/>
<proteinExistence type="predicted"/>
<gene>
    <name evidence="2" type="ORF">CRE_27073</name>
</gene>
<keyword evidence="3" id="KW-1185">Reference proteome</keyword>
<dbReference type="EMBL" id="DS268412">
    <property type="protein sequence ID" value="EFP05472.1"/>
    <property type="molecule type" value="Genomic_DNA"/>
</dbReference>
<evidence type="ECO:0000256" key="1">
    <source>
        <dbReference type="SAM" id="SignalP"/>
    </source>
</evidence>
<feature type="chain" id="PRO_5003173193" evidence="1">
    <location>
        <begin position="23"/>
        <end position="123"/>
    </location>
</feature>
<accession>E3LQ31</accession>
<dbReference type="eggNOG" id="ENOG502TJ65">
    <property type="taxonomic scope" value="Eukaryota"/>
</dbReference>
<name>E3LQ31_CAERE</name>
<dbReference type="InParanoid" id="E3LQ31"/>
<dbReference type="Proteomes" id="UP000008281">
    <property type="component" value="Unassembled WGS sequence"/>
</dbReference>
<sequence length="123" mass="13728">MSTVTSLTVLSLLILFPLSSLSLECINSTSYMDRVLVKPRSSECRLKNALCVKTMQISQNTVLNSTMLTCLSIGANTVMTALQKYYPFIGNVSNLSRRKHIEKGEDVLTRMTMMIRFPEDSVG</sequence>
<evidence type="ECO:0000313" key="2">
    <source>
        <dbReference type="EMBL" id="EFP05472.1"/>
    </source>
</evidence>
<dbReference type="HOGENOM" id="CLU_2017336_0_0_1"/>
<dbReference type="OrthoDB" id="5820707at2759"/>